<keyword evidence="1" id="KW-0812">Transmembrane</keyword>
<dbReference type="EMBL" id="BJYA01000015">
    <property type="protein sequence ID" value="GEN46463.1"/>
    <property type="molecule type" value="Genomic_DNA"/>
</dbReference>
<evidence type="ECO:0000313" key="3">
    <source>
        <dbReference type="Proteomes" id="UP000321440"/>
    </source>
</evidence>
<dbReference type="Proteomes" id="UP000321440">
    <property type="component" value="Unassembled WGS sequence"/>
</dbReference>
<protein>
    <submittedName>
        <fullName evidence="2">Uncharacterized protein</fullName>
    </submittedName>
</protein>
<dbReference type="AlphaFoldDB" id="A0A511W8T8"/>
<proteinExistence type="predicted"/>
<accession>A0A511W8T8</accession>
<evidence type="ECO:0000256" key="1">
    <source>
        <dbReference type="SAM" id="Phobius"/>
    </source>
</evidence>
<reference evidence="2 3" key="1">
    <citation type="submission" date="2019-07" db="EMBL/GenBank/DDBJ databases">
        <title>Whole genome shotgun sequence of Alkalibacillus haloalkaliphilus NBRC 103110.</title>
        <authorList>
            <person name="Hosoyama A."/>
            <person name="Uohara A."/>
            <person name="Ohji S."/>
            <person name="Ichikawa N."/>
        </authorList>
    </citation>
    <scope>NUCLEOTIDE SEQUENCE [LARGE SCALE GENOMIC DNA]</scope>
    <source>
        <strain evidence="2 3">NBRC 103110</strain>
    </source>
</reference>
<keyword evidence="1" id="KW-0472">Membrane</keyword>
<keyword evidence="1" id="KW-1133">Transmembrane helix</keyword>
<feature type="transmembrane region" description="Helical" evidence="1">
    <location>
        <begin position="52"/>
        <end position="69"/>
    </location>
</feature>
<keyword evidence="3" id="KW-1185">Reference proteome</keyword>
<evidence type="ECO:0000313" key="2">
    <source>
        <dbReference type="EMBL" id="GEN46463.1"/>
    </source>
</evidence>
<sequence length="71" mass="7955">MRASNFNKLIMSSTPNRDGLLPIVNCMADESKCACTHKIILKILVITAIRDFIWLCAKCVVSIVTTIMLRD</sequence>
<name>A0A511W8T8_9BACI</name>
<comment type="caution">
    <text evidence="2">The sequence shown here is derived from an EMBL/GenBank/DDBJ whole genome shotgun (WGS) entry which is preliminary data.</text>
</comment>
<gene>
    <name evidence="2" type="ORF">AHA02nite_22390</name>
</gene>
<organism evidence="2 3">
    <name type="scientific">Alkalibacillus haloalkaliphilus</name>
    <dbReference type="NCBI Taxonomy" id="94136"/>
    <lineage>
        <taxon>Bacteria</taxon>
        <taxon>Bacillati</taxon>
        <taxon>Bacillota</taxon>
        <taxon>Bacilli</taxon>
        <taxon>Bacillales</taxon>
        <taxon>Bacillaceae</taxon>
        <taxon>Alkalibacillus</taxon>
    </lineage>
</organism>